<reference evidence="2 3" key="1">
    <citation type="submission" date="2020-04" db="EMBL/GenBank/DDBJ databases">
        <title>Genome sequence of Altibacter aquimarinus strain ALE3EI.</title>
        <authorList>
            <person name="Oh H.-M."/>
            <person name="Jang D."/>
        </authorList>
    </citation>
    <scope>NUCLEOTIDE SEQUENCE [LARGE SCALE GENOMIC DNA]</scope>
    <source>
        <strain evidence="2 3">ALE3EI</strain>
    </source>
</reference>
<protein>
    <submittedName>
        <fullName evidence="2">Membrane protein</fullName>
    </submittedName>
</protein>
<keyword evidence="1" id="KW-0472">Membrane</keyword>
<evidence type="ECO:0000313" key="2">
    <source>
        <dbReference type="EMBL" id="QNJ98618.1"/>
    </source>
</evidence>
<dbReference type="EMBL" id="CP052909">
    <property type="protein sequence ID" value="QNJ98618.1"/>
    <property type="molecule type" value="Genomic_DNA"/>
</dbReference>
<dbReference type="KEGG" id="alti:ALE3EI_2071"/>
<feature type="transmembrane region" description="Helical" evidence="1">
    <location>
        <begin position="442"/>
        <end position="460"/>
    </location>
</feature>
<organism evidence="2 3">
    <name type="scientific">Constantimarinum furrinae</name>
    <dbReference type="NCBI Taxonomy" id="2562285"/>
    <lineage>
        <taxon>Bacteria</taxon>
        <taxon>Pseudomonadati</taxon>
        <taxon>Bacteroidota</taxon>
        <taxon>Flavobacteriia</taxon>
        <taxon>Flavobacteriales</taxon>
        <taxon>Flavobacteriaceae</taxon>
        <taxon>Altibacter/Constantimarinum group</taxon>
        <taxon>Constantimarinum</taxon>
    </lineage>
</organism>
<keyword evidence="3" id="KW-1185">Reference proteome</keyword>
<dbReference type="Pfam" id="PF09586">
    <property type="entry name" value="YfhO"/>
    <property type="match status" value="1"/>
</dbReference>
<dbReference type="RefSeq" id="WP_186988411.1">
    <property type="nucleotide sequence ID" value="NZ_CP052909.1"/>
</dbReference>
<sequence>MQRFFKDYLPHLVVLLLFALASLVYFSPVLQGKKIYQGDIVQYTGMAKKQNDYRAATGEETYWTDAAFGGMPTYQLGAKYPHNYIKSLDLTLRFLPRPADYLFLYFLSFYILMLVFKIDYKLAFLGALAFGFSTYLIIILGVGHNAKAHAIAYMPLVLSGIILTFRGKYLYGFLLTTIAMGLELVANHFQMTYYLLLLVLVIGIAYLIDAIKKKQLVHFGKSVALMTLGVLIAIGLNATNILATKEYADASTRGKSELSINPDGTPKESSSGLGYDYITEYSYGKLESLNLFIPNFMGGGSGDPFPEESAAYEELLKMGAPANEAADILTQLPVYWGDQPIVAAPAYIGAVVIFLALLGIFLVRGRFRWWIIAGFLLSLTLSWGKNFDFLTQFFVDYVPLYDKFRAVSSIQVLIELILPVLAVVGLHQFFNAFERTGEKKKALMYSAGILGGLTLIFIIAKSSLFEFTSPYDHLIREQLGTPLVDAIKEDRMTLFTADAIRSLIFVLLSAAVLWFFLKEKLKVNAAIALLAVLILVDLVGVDRRYVNNDDFVQARLVDEPFQQNGADIQILKDDGHFRVYDVASNAFNSGRASYFHNALGGYHAAKPGRIQDIDEFYLSKGDIGILNMFNVRYIIGQGQNGGAVAQKNPFANGNAWFVENVILAENADEEILLLDSLDSKRTAVIHKDFANELPAKKIARDSTASIELVSYKPDHLVYEASTKSAQLAIFSEVYYPKGWNAYINNEPVDHLRANYVLRAIKVPAGNNKIEFKFEPRVIQTGSTISMVSSILLILIVLGGLFAVFRNKKNEAVE</sequence>
<keyword evidence="1" id="KW-0812">Transmembrane</keyword>
<feature type="transmembrane region" description="Helical" evidence="1">
    <location>
        <begin position="499"/>
        <end position="516"/>
    </location>
</feature>
<feature type="transmembrane region" description="Helical" evidence="1">
    <location>
        <begin position="406"/>
        <end position="430"/>
    </location>
</feature>
<feature type="transmembrane region" description="Helical" evidence="1">
    <location>
        <begin position="12"/>
        <end position="30"/>
    </location>
</feature>
<dbReference type="InterPro" id="IPR018580">
    <property type="entry name" value="Uncharacterised_YfhO"/>
</dbReference>
<feature type="transmembrane region" description="Helical" evidence="1">
    <location>
        <begin position="523"/>
        <end position="541"/>
    </location>
</feature>
<dbReference type="PANTHER" id="PTHR38454:SF1">
    <property type="entry name" value="INTEGRAL MEMBRANE PROTEIN"/>
    <property type="match status" value="1"/>
</dbReference>
<feature type="transmembrane region" description="Helical" evidence="1">
    <location>
        <begin position="341"/>
        <end position="362"/>
    </location>
</feature>
<evidence type="ECO:0000256" key="1">
    <source>
        <dbReference type="SAM" id="Phobius"/>
    </source>
</evidence>
<feature type="transmembrane region" description="Helical" evidence="1">
    <location>
        <begin position="223"/>
        <end position="243"/>
    </location>
</feature>
<evidence type="ECO:0000313" key="3">
    <source>
        <dbReference type="Proteomes" id="UP000515514"/>
    </source>
</evidence>
<keyword evidence="1" id="KW-1133">Transmembrane helix</keyword>
<feature type="transmembrane region" description="Helical" evidence="1">
    <location>
        <begin position="150"/>
        <end position="171"/>
    </location>
</feature>
<feature type="transmembrane region" description="Helical" evidence="1">
    <location>
        <begin position="122"/>
        <end position="143"/>
    </location>
</feature>
<feature type="transmembrane region" description="Helical" evidence="1">
    <location>
        <begin position="191"/>
        <end position="211"/>
    </location>
</feature>
<dbReference type="Proteomes" id="UP000515514">
    <property type="component" value="Chromosome"/>
</dbReference>
<feature type="transmembrane region" description="Helical" evidence="1">
    <location>
        <begin position="99"/>
        <end position="116"/>
    </location>
</feature>
<feature type="transmembrane region" description="Helical" evidence="1">
    <location>
        <begin position="784"/>
        <end position="804"/>
    </location>
</feature>
<proteinExistence type="predicted"/>
<gene>
    <name evidence="2" type="ORF">ALE3EI_2071</name>
</gene>
<feature type="transmembrane region" description="Helical" evidence="1">
    <location>
        <begin position="369"/>
        <end position="386"/>
    </location>
</feature>
<name>A0A7G8PWA2_9FLAO</name>
<accession>A0A7G8PWA2</accession>
<dbReference type="PANTHER" id="PTHR38454">
    <property type="entry name" value="INTEGRAL MEMBRANE PROTEIN-RELATED"/>
    <property type="match status" value="1"/>
</dbReference>
<dbReference type="AlphaFoldDB" id="A0A7G8PWA2"/>